<name>A0A1S3XDL7_TOBAC</name>
<dbReference type="STRING" id="4097.A0A1S3XDL7"/>
<dbReference type="InterPro" id="IPR050951">
    <property type="entry name" value="Retrovirus_Pol_polyprotein"/>
</dbReference>
<dbReference type="OrthoDB" id="1288003at2759"/>
<dbReference type="AlphaFoldDB" id="A0A1S3XDL7"/>
<dbReference type="PANTHER" id="PTHR37984">
    <property type="entry name" value="PROTEIN CBG26694"/>
    <property type="match status" value="1"/>
</dbReference>
<dbReference type="Gene3D" id="3.30.70.270">
    <property type="match status" value="1"/>
</dbReference>
<dbReference type="InterPro" id="IPR043502">
    <property type="entry name" value="DNA/RNA_pol_sf"/>
</dbReference>
<proteinExistence type="predicted"/>
<accession>A0A1S3XDL7</accession>
<organism evidence="1">
    <name type="scientific">Nicotiana tabacum</name>
    <name type="common">Common tobacco</name>
    <dbReference type="NCBI Taxonomy" id="4097"/>
    <lineage>
        <taxon>Eukaryota</taxon>
        <taxon>Viridiplantae</taxon>
        <taxon>Streptophyta</taxon>
        <taxon>Embryophyta</taxon>
        <taxon>Tracheophyta</taxon>
        <taxon>Spermatophyta</taxon>
        <taxon>Magnoliopsida</taxon>
        <taxon>eudicotyledons</taxon>
        <taxon>Gunneridae</taxon>
        <taxon>Pentapetalae</taxon>
        <taxon>asterids</taxon>
        <taxon>lamiids</taxon>
        <taxon>Solanales</taxon>
        <taxon>Solanaceae</taxon>
        <taxon>Nicotianoideae</taxon>
        <taxon>Nicotianeae</taxon>
        <taxon>Nicotiana</taxon>
    </lineage>
</organism>
<dbReference type="PANTHER" id="PTHR37984:SF5">
    <property type="entry name" value="PROTEIN NYNRIN-LIKE"/>
    <property type="match status" value="1"/>
</dbReference>
<dbReference type="RefSeq" id="XP_016437929.1">
    <property type="nucleotide sequence ID" value="XM_016582443.1"/>
</dbReference>
<dbReference type="InterPro" id="IPR043128">
    <property type="entry name" value="Rev_trsase/Diguanyl_cyclase"/>
</dbReference>
<evidence type="ECO:0000313" key="1">
    <source>
        <dbReference type="RefSeq" id="XP_016437929.1"/>
    </source>
</evidence>
<dbReference type="KEGG" id="nta:107763933"/>
<dbReference type="PaxDb" id="4097-A0A1S3XDL7"/>
<protein>
    <submittedName>
        <fullName evidence="1">Uncharacterized mitochondrial protein AtMg00860-like</fullName>
    </submittedName>
</protein>
<sequence>MAFSHHVVSSKGIKVDLKKIEAVQSWRRPPSATEIRSFLGLDRYYRRLVEGLSFIAASMTRLTQKGAHFIWYEECEDTVQHDDAKEVSISDDGVLQMQGRLCVPNVDGLHELFLEEAHCLR</sequence>
<feature type="non-terminal residue" evidence="1">
    <location>
        <position position="121"/>
    </location>
</feature>
<reference evidence="1" key="1">
    <citation type="submission" date="2025-08" db="UniProtKB">
        <authorList>
            <consortium name="RefSeq"/>
        </authorList>
    </citation>
    <scope>IDENTIFICATION</scope>
</reference>
<gene>
    <name evidence="1" type="primary">LOC107763933</name>
</gene>
<dbReference type="SUPFAM" id="SSF56672">
    <property type="entry name" value="DNA/RNA polymerases"/>
    <property type="match status" value="1"/>
</dbReference>